<dbReference type="PANTHER" id="PTHR37296:SF1">
    <property type="entry name" value="CONSERVED VIRULENCE FACTOR B"/>
    <property type="match status" value="1"/>
</dbReference>
<evidence type="ECO:0000313" key="5">
    <source>
        <dbReference type="Proteomes" id="UP000017148"/>
    </source>
</evidence>
<dbReference type="AlphaFoldDB" id="U7DC25"/>
<dbReference type="Gene3D" id="2.40.50.140">
    <property type="entry name" value="Nucleic acid-binding proteins"/>
    <property type="match status" value="1"/>
</dbReference>
<gene>
    <name evidence="4" type="ORF">CALK_0300</name>
</gene>
<accession>U7DC25</accession>
<evidence type="ECO:0000256" key="1">
    <source>
        <dbReference type="PIRNR" id="PIRNR012524"/>
    </source>
</evidence>
<protein>
    <submittedName>
        <fullName evidence="4">RNA-binding S1 domain-containing protein</fullName>
    </submittedName>
</protein>
<dbReference type="PIRSF" id="PIRSF012524">
    <property type="entry name" value="YitL_S1"/>
    <property type="match status" value="1"/>
</dbReference>
<organism evidence="4 5">
    <name type="scientific">Chitinivibrio alkaliphilus ACht1</name>
    <dbReference type="NCBI Taxonomy" id="1313304"/>
    <lineage>
        <taxon>Bacteria</taxon>
        <taxon>Pseudomonadati</taxon>
        <taxon>Fibrobacterota</taxon>
        <taxon>Chitinivibrionia</taxon>
        <taxon>Chitinivibrionales</taxon>
        <taxon>Chitinivibrionaceae</taxon>
        <taxon>Chitinivibrio</taxon>
    </lineage>
</organism>
<dbReference type="OrthoDB" id="9801597at2"/>
<proteinExistence type="inferred from homology"/>
<dbReference type="InterPro" id="IPR039566">
    <property type="entry name" value="CvfB_S1_st"/>
</dbReference>
<dbReference type="Pfam" id="PF13509">
    <property type="entry name" value="S1_2"/>
    <property type="match status" value="1"/>
</dbReference>
<dbReference type="Pfam" id="PF17783">
    <property type="entry name" value="WHD_CvfB"/>
    <property type="match status" value="1"/>
</dbReference>
<dbReference type="InterPro" id="IPR040764">
    <property type="entry name" value="CvfB_WH"/>
</dbReference>
<dbReference type="RefSeq" id="WP_022635846.1">
    <property type="nucleotide sequence ID" value="NZ_ASJR01000002.1"/>
</dbReference>
<comment type="caution">
    <text evidence="4">The sequence shown here is derived from an EMBL/GenBank/DDBJ whole genome shotgun (WGS) entry which is preliminary data.</text>
</comment>
<evidence type="ECO:0000259" key="2">
    <source>
        <dbReference type="Pfam" id="PF13509"/>
    </source>
</evidence>
<reference evidence="4 5" key="1">
    <citation type="journal article" date="2013" name="Environ. Microbiol.">
        <title>Genome analysis of Chitinivibrio alkaliphilus gen. nov., sp. nov., a novel extremely haloalkaliphilic anaerobic chitinolytic bacterium from the candidate phylum Termite Group 3.</title>
        <authorList>
            <person name="Sorokin D.Y."/>
            <person name="Gumerov V.M."/>
            <person name="Rakitin A.L."/>
            <person name="Beletsky A.V."/>
            <person name="Damste J.S."/>
            <person name="Muyzer G."/>
            <person name="Mardanov A.V."/>
            <person name="Ravin N.V."/>
        </authorList>
    </citation>
    <scope>NUCLEOTIDE SEQUENCE [LARGE SCALE GENOMIC DNA]</scope>
    <source>
        <strain evidence="4 5">ACht1</strain>
    </source>
</reference>
<dbReference type="Proteomes" id="UP000017148">
    <property type="component" value="Unassembled WGS sequence"/>
</dbReference>
<sequence>MIHTGEYASLTVTRFTDFGTFLTTTSGEEVLLPRAETPESLAENDTLRVFLYCDSEDRPTATLRTPALRLHTFAPLTVTDVNAMGAFCDWGLTKELLIPYFQMFSPLKKDETAVVYLCRDDDTGRLYGTTRLGPHLQQPAESDLATPADVSAMVYHISPHGALAVVNGQWSGMFPPQESSLLTVGTSYTATVKVVQDDGKIDLTFAPASAGQRDELEQQILAALQAAPGGVLPYHDKSDAASIQNAFSMSKKTFKKTVGSLYKKGRIRIKKGHHISLP</sequence>
<dbReference type="STRING" id="1313304.CALK_0300"/>
<dbReference type="InterPro" id="IPR012340">
    <property type="entry name" value="NA-bd_OB-fold"/>
</dbReference>
<evidence type="ECO:0000259" key="3">
    <source>
        <dbReference type="Pfam" id="PF17783"/>
    </source>
</evidence>
<comment type="similarity">
    <text evidence="1">Belongs to the CvfB family.</text>
</comment>
<dbReference type="PANTHER" id="PTHR37296">
    <property type="entry name" value="CONSERVED VIRULENCE FACTOR B"/>
    <property type="match status" value="1"/>
</dbReference>
<dbReference type="PATRIC" id="fig|1313304.3.peg.283"/>
<dbReference type="Gene3D" id="1.10.10.10">
    <property type="entry name" value="Winged helix-like DNA-binding domain superfamily/Winged helix DNA-binding domain"/>
    <property type="match status" value="1"/>
</dbReference>
<dbReference type="InterPro" id="IPR014464">
    <property type="entry name" value="CvfB_fam"/>
</dbReference>
<dbReference type="EMBL" id="ASJR01000002">
    <property type="protein sequence ID" value="ERP39133.1"/>
    <property type="molecule type" value="Genomic_DNA"/>
</dbReference>
<keyword evidence="5" id="KW-1185">Reference proteome</keyword>
<feature type="domain" description="Conserved virulence factor B first S1" evidence="2">
    <location>
        <begin position="5"/>
        <end position="63"/>
    </location>
</feature>
<feature type="domain" description="Conserved virulence factor B-like winged helix" evidence="3">
    <location>
        <begin position="218"/>
        <end position="272"/>
    </location>
</feature>
<name>U7DC25_9BACT</name>
<dbReference type="eggNOG" id="COG2996">
    <property type="taxonomic scope" value="Bacteria"/>
</dbReference>
<evidence type="ECO:0000313" key="4">
    <source>
        <dbReference type="EMBL" id="ERP39133.1"/>
    </source>
</evidence>
<dbReference type="InterPro" id="IPR036388">
    <property type="entry name" value="WH-like_DNA-bd_sf"/>
</dbReference>